<dbReference type="EMBL" id="RWGY01000002">
    <property type="protein sequence ID" value="TVU49077.1"/>
    <property type="molecule type" value="Genomic_DNA"/>
</dbReference>
<dbReference type="Gramene" id="TVU49077">
    <property type="protein sequence ID" value="TVU49077"/>
    <property type="gene ID" value="EJB05_00368"/>
</dbReference>
<dbReference type="Proteomes" id="UP000324897">
    <property type="component" value="Chromosome 6"/>
</dbReference>
<gene>
    <name evidence="2" type="ORF">EJB05_00368</name>
</gene>
<sequence>MWRGLVSPSSSPSATAAPRISGTAADEPCLTLISERFARFIVLKLLHFIQHLLRLDAPLWLIRAASACKQWRRAVAGADDGAAFLRLARSLHPPTVVGRYLRNGGSVTFVHSSPRPLLPPVSDRFSLDFLPIDLSEWKVVDCHGGLVPLIELNLLHHVPSPSLIVCNPLTRRYQGVGCPPEKLSGNDFADAFLLDGEDGTTASISNFRVLYRFNHPEDPLACVFSMADVGDWRVLLRSADDLDNDCLGHLAGRVDGSLYLGLGTGSVIVLDNASLEFSKVNLPIRVKKCAFFGYRYQSTFRVVHGGAGDSTSASPPPTSRIVHVYGEDVEVFCRVHDNDVGGEWVLEHSIRRLSCHIPMEWPAADVIADGAGFFILPQRDKDVLLRRCGDDEASESKHDEFYMASNLNAQDPRIYNASSI</sequence>
<organism evidence="2 3">
    <name type="scientific">Eragrostis curvula</name>
    <name type="common">weeping love grass</name>
    <dbReference type="NCBI Taxonomy" id="38414"/>
    <lineage>
        <taxon>Eukaryota</taxon>
        <taxon>Viridiplantae</taxon>
        <taxon>Streptophyta</taxon>
        <taxon>Embryophyta</taxon>
        <taxon>Tracheophyta</taxon>
        <taxon>Spermatophyta</taxon>
        <taxon>Magnoliopsida</taxon>
        <taxon>Liliopsida</taxon>
        <taxon>Poales</taxon>
        <taxon>Poaceae</taxon>
        <taxon>PACMAD clade</taxon>
        <taxon>Chloridoideae</taxon>
        <taxon>Eragrostideae</taxon>
        <taxon>Eragrostidinae</taxon>
        <taxon>Eragrostis</taxon>
    </lineage>
</organism>
<dbReference type="AlphaFoldDB" id="A0A5J9WMG9"/>
<evidence type="ECO:0000259" key="1">
    <source>
        <dbReference type="Pfam" id="PF23635"/>
    </source>
</evidence>
<feature type="non-terminal residue" evidence="2">
    <location>
        <position position="1"/>
    </location>
</feature>
<reference evidence="2 3" key="1">
    <citation type="journal article" date="2019" name="Sci. Rep.">
        <title>A high-quality genome of Eragrostis curvula grass provides insights into Poaceae evolution and supports new strategies to enhance forage quality.</title>
        <authorList>
            <person name="Carballo J."/>
            <person name="Santos B.A.C.M."/>
            <person name="Zappacosta D."/>
            <person name="Garbus I."/>
            <person name="Selva J.P."/>
            <person name="Gallo C.A."/>
            <person name="Diaz A."/>
            <person name="Albertini E."/>
            <person name="Caccamo M."/>
            <person name="Echenique V."/>
        </authorList>
    </citation>
    <scope>NUCLEOTIDE SEQUENCE [LARGE SCALE GENOMIC DNA]</scope>
    <source>
        <strain evidence="3">cv. Victoria</strain>
        <tissue evidence="2">Leaf</tissue>
    </source>
</reference>
<proteinExistence type="predicted"/>
<feature type="domain" description="F-box protein AT5G49610-like beta-propeller" evidence="1">
    <location>
        <begin position="139"/>
        <end position="351"/>
    </location>
</feature>
<name>A0A5J9WMG9_9POAL</name>
<evidence type="ECO:0000313" key="3">
    <source>
        <dbReference type="Proteomes" id="UP000324897"/>
    </source>
</evidence>
<dbReference type="PANTHER" id="PTHR33207">
    <property type="entry name" value="F-BOX DOMAIN CONTAINING PROTEIN-RELATED"/>
    <property type="match status" value="1"/>
</dbReference>
<dbReference type="Pfam" id="PF23635">
    <property type="entry name" value="Beta-prop_AT5G49610-like"/>
    <property type="match status" value="1"/>
</dbReference>
<evidence type="ECO:0000313" key="2">
    <source>
        <dbReference type="EMBL" id="TVU49077.1"/>
    </source>
</evidence>
<keyword evidence="3" id="KW-1185">Reference proteome</keyword>
<accession>A0A5J9WMG9</accession>
<comment type="caution">
    <text evidence="2">The sequence shown here is derived from an EMBL/GenBank/DDBJ whole genome shotgun (WGS) entry which is preliminary data.</text>
</comment>
<protein>
    <recommendedName>
        <fullName evidence="1">F-box protein AT5G49610-like beta-propeller domain-containing protein</fullName>
    </recommendedName>
</protein>
<dbReference type="InterPro" id="IPR056594">
    <property type="entry name" value="AT5G49610-like_b-prop"/>
</dbReference>
<dbReference type="OrthoDB" id="692925at2759"/>